<reference evidence="2" key="1">
    <citation type="submission" date="2018-07" db="EMBL/GenBank/DDBJ databases">
        <authorList>
            <person name="Quirk P.G."/>
            <person name="Krulwich T.A."/>
        </authorList>
    </citation>
    <scope>NUCLEOTIDE SEQUENCE</scope>
</reference>
<feature type="region of interest" description="Disordered" evidence="1">
    <location>
        <begin position="1"/>
        <end position="33"/>
    </location>
</feature>
<protein>
    <submittedName>
        <fullName evidence="2">Uncharacterized protein</fullName>
    </submittedName>
</protein>
<dbReference type="EMBL" id="UIDG01000627">
    <property type="protein sequence ID" value="SUS08541.1"/>
    <property type="molecule type" value="Genomic_DNA"/>
</dbReference>
<gene>
    <name evidence="2" type="ORF">DF3PB_730006</name>
</gene>
<sequence>MPHAEEHFTEEHATDSEEHREELERVSKDERDRARTTLRQAMTDIVNSNKTLVKSIENLTARMNNLDAKEALKAKVSEHPGVVTKDPATGKNELATKEKKVGKVLENADANNNDNSNGAAKEAKLGKTAAFCAIVTALGPYMLNIFQLFRDAMAGKDITSGLLDAADSALIMSLVNKWQNETDQEYWDDFANFFQAHTVAKDVAGAAAGAAPTRPDPTSADLVLILHYSSILNPVPLTSGFTWATAKEKADKVDELTKLYTADIAGKVNFVKSLANIKVRGNTVPRGVQANLGEIAVANAIT</sequence>
<dbReference type="AlphaFoldDB" id="A0A380TLD3"/>
<proteinExistence type="predicted"/>
<evidence type="ECO:0000313" key="2">
    <source>
        <dbReference type="EMBL" id="SUS08541.1"/>
    </source>
</evidence>
<accession>A0A380TLD3</accession>
<evidence type="ECO:0000256" key="1">
    <source>
        <dbReference type="SAM" id="MobiDB-lite"/>
    </source>
</evidence>
<organism evidence="2">
    <name type="scientific">metagenome</name>
    <dbReference type="NCBI Taxonomy" id="256318"/>
    <lineage>
        <taxon>unclassified sequences</taxon>
        <taxon>metagenomes</taxon>
    </lineage>
</organism>
<name>A0A380TLD3_9ZZZZ</name>